<sequence>MPKLRPLLTHADFERMRIFTRPIDVWQDGQLVDRAVIIQAHDETNVTSDANKQYEKSAFQFFYGSHL</sequence>
<dbReference type="AlphaFoldDB" id="A0A6C0P3R9"/>
<dbReference type="KEGG" id="prz:GZH47_21815"/>
<dbReference type="RefSeq" id="WP_162643135.1">
    <property type="nucleotide sequence ID" value="NZ_CP048286.1"/>
</dbReference>
<evidence type="ECO:0000313" key="1">
    <source>
        <dbReference type="EMBL" id="QHW33158.1"/>
    </source>
</evidence>
<gene>
    <name evidence="1" type="ORF">GZH47_21815</name>
</gene>
<evidence type="ECO:0000313" key="2">
    <source>
        <dbReference type="Proteomes" id="UP000479114"/>
    </source>
</evidence>
<protein>
    <submittedName>
        <fullName evidence="1">Uncharacterized protein</fullName>
    </submittedName>
</protein>
<reference evidence="1 2" key="1">
    <citation type="submission" date="2020-02" db="EMBL/GenBank/DDBJ databases">
        <title>Paenibacillus sp. nov., isolated from rhizosphere soil of tomato.</title>
        <authorList>
            <person name="Weon H.-Y."/>
            <person name="Lee S.A."/>
        </authorList>
    </citation>
    <scope>NUCLEOTIDE SEQUENCE [LARGE SCALE GENOMIC DNA]</scope>
    <source>
        <strain evidence="1 2">14171R-81</strain>
    </source>
</reference>
<keyword evidence="2" id="KW-1185">Reference proteome</keyword>
<proteinExistence type="predicted"/>
<accession>A0A6C0P3R9</accession>
<dbReference type="EMBL" id="CP048286">
    <property type="protein sequence ID" value="QHW33158.1"/>
    <property type="molecule type" value="Genomic_DNA"/>
</dbReference>
<organism evidence="1 2">
    <name type="scientific">Paenibacillus rhizovicinus</name>
    <dbReference type="NCBI Taxonomy" id="2704463"/>
    <lineage>
        <taxon>Bacteria</taxon>
        <taxon>Bacillati</taxon>
        <taxon>Bacillota</taxon>
        <taxon>Bacilli</taxon>
        <taxon>Bacillales</taxon>
        <taxon>Paenibacillaceae</taxon>
        <taxon>Paenibacillus</taxon>
    </lineage>
</organism>
<name>A0A6C0P3R9_9BACL</name>
<dbReference type="Proteomes" id="UP000479114">
    <property type="component" value="Chromosome"/>
</dbReference>